<dbReference type="NCBIfam" id="TIGR03026">
    <property type="entry name" value="NDP-sugDHase"/>
    <property type="match status" value="1"/>
</dbReference>
<dbReference type="PANTHER" id="PTHR43491:SF2">
    <property type="entry name" value="UDP-N-ACETYL-D-MANNOSAMINE DEHYDROGENASE"/>
    <property type="match status" value="1"/>
</dbReference>
<accession>A0A6I3SL42</accession>
<gene>
    <name evidence="6" type="ORF">GJ688_11815</name>
</gene>
<dbReference type="SUPFAM" id="SSF51735">
    <property type="entry name" value="NAD(P)-binding Rossmann-fold domains"/>
    <property type="match status" value="1"/>
</dbReference>
<dbReference type="GO" id="GO:0016628">
    <property type="term" value="F:oxidoreductase activity, acting on the CH-CH group of donors, NAD or NADP as acceptor"/>
    <property type="evidence" value="ECO:0007669"/>
    <property type="project" value="InterPro"/>
</dbReference>
<evidence type="ECO:0000256" key="2">
    <source>
        <dbReference type="ARBA" id="ARBA00023002"/>
    </source>
</evidence>
<dbReference type="Pfam" id="PF00984">
    <property type="entry name" value="UDPG_MGDP_dh"/>
    <property type="match status" value="1"/>
</dbReference>
<dbReference type="PANTHER" id="PTHR43491">
    <property type="entry name" value="UDP-N-ACETYL-D-MANNOSAMINE DEHYDROGENASE"/>
    <property type="match status" value="1"/>
</dbReference>
<dbReference type="InterPro" id="IPR017476">
    <property type="entry name" value="UDP-Glc/GDP-Man"/>
</dbReference>
<dbReference type="GO" id="GO:0000271">
    <property type="term" value="P:polysaccharide biosynthetic process"/>
    <property type="evidence" value="ECO:0007669"/>
    <property type="project" value="InterPro"/>
</dbReference>
<dbReference type="SMART" id="SM00984">
    <property type="entry name" value="UDPG_MGDP_dh_C"/>
    <property type="match status" value="1"/>
</dbReference>
<evidence type="ECO:0000256" key="1">
    <source>
        <dbReference type="ARBA" id="ARBA00006601"/>
    </source>
</evidence>
<comment type="caution">
    <text evidence="6">The sequence shown here is derived from an EMBL/GenBank/DDBJ whole genome shotgun (WGS) entry which is preliminary data.</text>
</comment>
<dbReference type="InterPro" id="IPR014027">
    <property type="entry name" value="UDP-Glc/GDP-Man_DH_C"/>
</dbReference>
<dbReference type="InterPro" id="IPR036291">
    <property type="entry name" value="NAD(P)-bd_dom_sf"/>
</dbReference>
<dbReference type="RefSeq" id="WP_155476759.1">
    <property type="nucleotide sequence ID" value="NZ_WNKU01000013.1"/>
</dbReference>
<dbReference type="GO" id="GO:0016616">
    <property type="term" value="F:oxidoreductase activity, acting on the CH-OH group of donors, NAD or NADP as acceptor"/>
    <property type="evidence" value="ECO:0007669"/>
    <property type="project" value="InterPro"/>
</dbReference>
<dbReference type="Pfam" id="PF03720">
    <property type="entry name" value="UDPG_MGDP_dh_C"/>
    <property type="match status" value="1"/>
</dbReference>
<dbReference type="InterPro" id="IPR014026">
    <property type="entry name" value="UDP-Glc/GDP-Man_DH_dimer"/>
</dbReference>
<dbReference type="InterPro" id="IPR036220">
    <property type="entry name" value="UDP-Glc/GDP-Man_DH_C_sf"/>
</dbReference>
<dbReference type="InterPro" id="IPR008927">
    <property type="entry name" value="6-PGluconate_DH-like_C_sf"/>
</dbReference>
<dbReference type="Gene3D" id="3.40.50.720">
    <property type="entry name" value="NAD(P)-binding Rossmann-like Domain"/>
    <property type="match status" value="2"/>
</dbReference>
<sequence>MPHFDYDLAVIGIGRVGLPLALIFADKGLRVLGIDRDTHIVESIRQGKMPFFETGCQELLDRGVSIDTDYDLAQCGRAEKVIITVGTPFMEHIEMNLGHINHVLADVIPQLQRGQTIVLRSTVAVGTTEFVQKRIEAERGWKTGEDYFLAFAPERILEGKALEEMSSIPQVIGTAEEGSFQTAANLFLKITGEVFPATFRGAELVKLFCNTGRYVYFGLVNYFFMVANSFGEDIYELLNLTNHHYPRPIFYGPGFTAGPCLRKDFAMISELFPQSDLFTATWRVNESMPKVIVEKILSVQSIYGCKVAVLGFTFKKDSDDVRDSLVPKLVRYLLKEVPREIAIAEPNLSIGDPLDCTYQIFSNQSVETAIEDSNVIVIANAHTAFQRNWESLKQRIQPGTLIVDIWNMTQQGRMFYRQG</sequence>
<keyword evidence="3" id="KW-0520">NAD</keyword>
<dbReference type="InterPro" id="IPR028359">
    <property type="entry name" value="UDP_ManNAc/GlcNAc_DH"/>
</dbReference>
<reference evidence="6 7" key="1">
    <citation type="submission" date="2019-11" db="EMBL/GenBank/DDBJ databases">
        <title>Whole-genome sequence of a the green, strictly anaerobic photosynthetic bacterium Heliobacillus mobilis DSM 6151.</title>
        <authorList>
            <person name="Kyndt J.A."/>
            <person name="Meyer T.E."/>
        </authorList>
    </citation>
    <scope>NUCLEOTIDE SEQUENCE [LARGE SCALE GENOMIC DNA]</scope>
    <source>
        <strain evidence="6 7">DSM 6151</strain>
    </source>
</reference>
<keyword evidence="7" id="KW-1185">Reference proteome</keyword>
<name>A0A6I3SL42_HELMO</name>
<dbReference type="PIRSF" id="PIRSF500136">
    <property type="entry name" value="UDP_ManNAc_DH"/>
    <property type="match status" value="1"/>
</dbReference>
<keyword evidence="2" id="KW-0560">Oxidoreductase</keyword>
<dbReference type="GO" id="GO:0051287">
    <property type="term" value="F:NAD binding"/>
    <property type="evidence" value="ECO:0007669"/>
    <property type="project" value="InterPro"/>
</dbReference>
<feature type="domain" description="UDP-glucose/GDP-mannose dehydrogenase C-terminal" evidence="5">
    <location>
        <begin position="308"/>
        <end position="411"/>
    </location>
</feature>
<protein>
    <submittedName>
        <fullName evidence="6">Nucleotide sugar dehydrogenase</fullName>
    </submittedName>
</protein>
<dbReference type="Pfam" id="PF03721">
    <property type="entry name" value="UDPG_MGDP_dh_N"/>
    <property type="match status" value="1"/>
</dbReference>
<evidence type="ECO:0000259" key="5">
    <source>
        <dbReference type="SMART" id="SM00984"/>
    </source>
</evidence>
<evidence type="ECO:0000313" key="7">
    <source>
        <dbReference type="Proteomes" id="UP000430670"/>
    </source>
</evidence>
<dbReference type="OrthoDB" id="9803238at2"/>
<evidence type="ECO:0000313" key="6">
    <source>
        <dbReference type="EMBL" id="MTV49661.1"/>
    </source>
</evidence>
<evidence type="ECO:0000256" key="4">
    <source>
        <dbReference type="PIRNR" id="PIRNR000124"/>
    </source>
</evidence>
<dbReference type="PIRSF" id="PIRSF000124">
    <property type="entry name" value="UDPglc_GDPman_dh"/>
    <property type="match status" value="1"/>
</dbReference>
<comment type="similarity">
    <text evidence="1 4">Belongs to the UDP-glucose/GDP-mannose dehydrogenase family.</text>
</comment>
<dbReference type="AlphaFoldDB" id="A0A6I3SL42"/>
<organism evidence="6 7">
    <name type="scientific">Heliobacterium mobile</name>
    <name type="common">Heliobacillus mobilis</name>
    <dbReference type="NCBI Taxonomy" id="28064"/>
    <lineage>
        <taxon>Bacteria</taxon>
        <taxon>Bacillati</taxon>
        <taxon>Bacillota</taxon>
        <taxon>Clostridia</taxon>
        <taxon>Eubacteriales</taxon>
        <taxon>Heliobacteriaceae</taxon>
        <taxon>Heliobacterium</taxon>
    </lineage>
</organism>
<dbReference type="Proteomes" id="UP000430670">
    <property type="component" value="Unassembled WGS sequence"/>
</dbReference>
<dbReference type="InterPro" id="IPR001732">
    <property type="entry name" value="UDP-Glc/GDP-Man_DH_N"/>
</dbReference>
<dbReference type="EMBL" id="WNKU01000013">
    <property type="protein sequence ID" value="MTV49661.1"/>
    <property type="molecule type" value="Genomic_DNA"/>
</dbReference>
<proteinExistence type="inferred from homology"/>
<evidence type="ECO:0000256" key="3">
    <source>
        <dbReference type="ARBA" id="ARBA00023027"/>
    </source>
</evidence>
<dbReference type="SUPFAM" id="SSF48179">
    <property type="entry name" value="6-phosphogluconate dehydrogenase C-terminal domain-like"/>
    <property type="match status" value="1"/>
</dbReference>
<dbReference type="SUPFAM" id="SSF52413">
    <property type="entry name" value="UDP-glucose/GDP-mannose dehydrogenase C-terminal domain"/>
    <property type="match status" value="1"/>
</dbReference>